<dbReference type="Proteomes" id="UP000671879">
    <property type="component" value="Chromosome"/>
</dbReference>
<dbReference type="Gene3D" id="3.40.1440.10">
    <property type="entry name" value="GIY-YIG endonuclease"/>
    <property type="match status" value="1"/>
</dbReference>
<dbReference type="AlphaFoldDB" id="A0A9Q7F189"/>
<reference evidence="2" key="1">
    <citation type="submission" date="2021-04" db="EMBL/GenBank/DDBJ databases">
        <title>A novel Synergistetes isolate from a pyrite-forming mixed culture.</title>
        <authorList>
            <person name="Bunk B."/>
            <person name="Sproer C."/>
            <person name="Spring S."/>
            <person name="Pester M."/>
        </authorList>
    </citation>
    <scope>NUCLEOTIDE SEQUENCE [LARGE SCALE GENOMIC DNA]</scope>
    <source>
        <strain evidence="2">J.5.4.2-T.3.5.2</strain>
    </source>
</reference>
<evidence type="ECO:0000313" key="2">
    <source>
        <dbReference type="Proteomes" id="UP000671879"/>
    </source>
</evidence>
<dbReference type="EMBL" id="CP072943">
    <property type="protein sequence ID" value="QTX33687.1"/>
    <property type="molecule type" value="Genomic_DNA"/>
</dbReference>
<accession>A0A9Q7F189</accession>
<dbReference type="KEGG" id="aram:KAR29_05070"/>
<evidence type="ECO:0000313" key="1">
    <source>
        <dbReference type="EMBL" id="QTX33687.1"/>
    </source>
</evidence>
<gene>
    <name evidence="1" type="ORF">KAR29_05070</name>
</gene>
<sequence length="113" mass="13104">MDSSKRKELKNAYKDKASVGGIYCIQCSGNQRRWIKSTEDMESMRNRFDFAVSTNSCPEPAMRAEWAEYGVQSFSFIILEELKKGKAQTEREFSEDIGVLLEIWLAKHNHDNF</sequence>
<dbReference type="InterPro" id="IPR035901">
    <property type="entry name" value="GIY-YIG_endonuc_sf"/>
</dbReference>
<proteinExistence type="predicted"/>
<dbReference type="CDD" id="cd10451">
    <property type="entry name" value="GIY-YIG_LuxR_like"/>
    <property type="match status" value="1"/>
</dbReference>
<organism evidence="1 2">
    <name type="scientific">Aminithiophilus ramosus</name>
    <dbReference type="NCBI Taxonomy" id="3029084"/>
    <lineage>
        <taxon>Bacteria</taxon>
        <taxon>Thermotogati</taxon>
        <taxon>Synergistota</taxon>
        <taxon>Synergistia</taxon>
        <taxon>Synergistales</taxon>
        <taxon>Aminithiophilaceae</taxon>
        <taxon>Aminithiophilus</taxon>
    </lineage>
</organism>
<protein>
    <submittedName>
        <fullName evidence="1">GIY-YIG nuclease family protein</fullName>
    </submittedName>
</protein>
<name>A0A9Q7F189_9BACT</name>
<keyword evidence="2" id="KW-1185">Reference proteome</keyword>